<dbReference type="SUPFAM" id="SSF50129">
    <property type="entry name" value="GroES-like"/>
    <property type="match status" value="1"/>
</dbReference>
<comment type="cofactor">
    <cofactor evidence="1">
        <name>pantetheine 4'-phosphate</name>
        <dbReference type="ChEBI" id="CHEBI:47942"/>
    </cofactor>
</comment>
<dbReference type="InterPro" id="IPR049900">
    <property type="entry name" value="PKS_mFAS_DH"/>
</dbReference>
<dbReference type="Gene3D" id="1.10.1200.10">
    <property type="entry name" value="ACP-like"/>
    <property type="match status" value="3"/>
</dbReference>
<dbReference type="Pfam" id="PF00550">
    <property type="entry name" value="PP-binding"/>
    <property type="match status" value="3"/>
</dbReference>
<feature type="domain" description="Carrier" evidence="10">
    <location>
        <begin position="3702"/>
        <end position="3777"/>
    </location>
</feature>
<name>A0ABY4LYP4_9ACTN</name>
<gene>
    <name evidence="13" type="ORF">K9S39_00655</name>
</gene>
<dbReference type="SMART" id="SM00823">
    <property type="entry name" value="PKS_PP"/>
    <property type="match status" value="3"/>
</dbReference>
<dbReference type="CDD" id="cd00833">
    <property type="entry name" value="PKS"/>
    <property type="match status" value="2"/>
</dbReference>
<dbReference type="InterPro" id="IPR055123">
    <property type="entry name" value="SpnB-like_Rossmann"/>
</dbReference>
<dbReference type="InterPro" id="IPR016036">
    <property type="entry name" value="Malonyl_transacylase_ACP-bd"/>
</dbReference>
<dbReference type="SUPFAM" id="SSF55048">
    <property type="entry name" value="Probable ACP-binding domain of malonyl-CoA ACP transacylase"/>
    <property type="match status" value="2"/>
</dbReference>
<accession>A0ABY4LYP4</accession>
<feature type="domain" description="Ketosynthase family 3 (KS3)" evidence="11">
    <location>
        <begin position="39"/>
        <end position="464"/>
    </location>
</feature>
<dbReference type="InterPro" id="IPR009081">
    <property type="entry name" value="PP-bd_ACP"/>
</dbReference>
<dbReference type="Pfam" id="PF14765">
    <property type="entry name" value="PS-DH"/>
    <property type="match status" value="2"/>
</dbReference>
<feature type="active site" description="Proton donor; for dehydratase activity" evidence="9">
    <location>
        <position position="3170"/>
    </location>
</feature>
<dbReference type="InterPro" id="IPR049551">
    <property type="entry name" value="PKS_DH_C"/>
</dbReference>
<dbReference type="Pfam" id="PF02801">
    <property type="entry name" value="Ketoacyl-synt_C"/>
    <property type="match status" value="2"/>
</dbReference>
<sequence length="3943" mass="412723">MSAESTDPQQEKLVQYLKRTAVELNETRTRLREFEDRANEPLAIVGMSCRYPGGITSPGELWDLVASGRDGMSGLPTDRGWDLERLYDPDPDQLGTSYSRIGGFVDTVPTFDADFFGISPREALSMDPQQRLMLEGAWEAFEDAGIDPTSLRGSDTAVFCGVGPSDYAAAPAGSLPQIEGLRLTGSTTSVVSGRVSYAFGLEGPSESVDTACSSSLVALHLAAQSLRSGECSLALVGGVTVLAGPTLFVDFSRQRGLAPDGRCKAYAADADGTGFSDGVGLIVVERLSDARRNGHHVLAVVRGSAVNQDGASNGLTAPNGPAQERVIRQALTNAGLSPADVDAVEGHGTGTTLGDPIEAQALLATYGRERTNGPLQLGSIKSNIGHSSTAAGVAGIIKMVQAMRHGMLPPTLHVDTPTPHVDWASGEVELLTEARQWPASERVRRAGVSSFGVSGTNAHVILEEAPAEQHAPAQQAAAPLPSVPVLLSARSRAALREQAERLRTHLTARPQVSLLDTGFSTATTRAQLDRRAVVVAADRDELLSALTALAAGEPADGVVEGRVAEGKPVFVFPGQGAQWAGMAVELLDSSPVFAEQIAQCALALSPFVDWSLQDVLRSAEGAPALERVDVVQPALWAVMVSLAELWRSYGVEPSAVLGHSQGEIAAACVAGALSLQDGARVVALRSRLVLERLAGHGGMVSVALPIERVEELLAPYEGRVSVAAVNGPAAVVIAGEPAALDEIIAACEQDEIRARRVNVDYASHSTQVEAIETELLEVLAPVRPTSARIPFYSAARGEFVDGEVLDAAYWYGNLRGRVGFEPAVRALAAGGAGCFVEVSPHPVLAMAVEETIAAHDADSQAAVVGSLRRDEGDLRRFLLSLSEAHTAGVPVDWSELFAGTGAQHTGLPTYAFQRERFWLTPQTGAGDAFVAGLSQVDHPVLTAAVPVGDRDEWVFTGRISADSQTWTRDHAVLGTVIVPGIALVEMALTAGREAGCAVADEMVLQAPLVLADDAARQVQITIGRADADGRREVAIYSRRETDDDQRQQATCHGRGRLAPETTVPALAPAADWAAQWPPTGAQAASVDVLYAGMTDLGYDYGPVFQCVRAAWRLGHEVYAEIALPDGADNAGFGVHPGLLDAAMHGGLLEKEPGNSVVLPFSWSGVRIGGGGATGARVRLSPAGDSTLRVDVVDAYGESVLHIDKLVFRAVDPAQLHSATGTGDPLYRIDWAEVTVPKGAGRVTMLGEEFTDLDALEQAIADGANTPDVVVAEMPAPGNAGADAARETAVRALELVQRWLNGERMGDARLVVATRGGIAVGDEPADVASAPVWGLVRSAQSEHPGRFVVVDTDTGTGDAPDWAALVAADEPQLALRDGRVLAPRLGRAPAGPSGDAWRLTSARKGSLEDLALTPSEGGRPLGAGEIRVGVRAAGLNFRDVLIALGRYPDEAPLGSEAAGVVLEVGADVTDLAPGDRVFGFIPEGFGPLAVADRRTVVPMPADWSFTEAASVPVAYLAAYFGLVDLAGVRAGERVLVHAAAGGVGMAAVQLATHLGAEVYATASPHKWDAVRALGVPEERIASSRDLGFRDAFLTAAGGLDVVLNALAGEFVDASLDLLPNGGRFVEMGKADLRDPHTVAAAHTGVRYQSFDLFDAGMDRLQEMLTEITALFERGALTHAPLRAWDVRDAGAAFRFLREGHNTGKVVLTVPAPIDQNGTVLITGGTGGLGALVARHLAAGHGVRHLLLVSRRGPAAEGAKELTAELEALGAQVRVAACDVADRGQLAALLDGLDYPLTAVVHAAGVLDDGVIESLTCERVANVMRPKVDAALHLHELTADLDLSAFVLFSSVAALIGSPGQANYAAANATLDALAHQRRAAGLPASSLAWGLWADATGMTGHLDAAELARLEQLGVGALPVELGLELFDQSLSTSAALLAPVKLDPAALRTQARAGLLPPLLRGLVRAPARRPAASGSLAQRLAQVAEDDRHQVVLDLVRTQVASVLGHASADAIEDGRAFKELGFDSLSGVELRNRLTQVTGLRLPATLVFDHPNPTAVARMLLAELAAVEAPRPVVRAGPQAADADEPLAIVGMSCRYPGGVTSPEDLWEMVVSGKDAISELPGDRGWDLERLYDPDPDQPGTLYTRGGGFIDGVGDFDAEFFGISPREALAMDPQQRLLLEAAWEAIESAGVDPTSLRGSDTGVFTGAVTSDYGAAQLREMDGYFLTGTTTSVVSGRVAYSLGLEGPAVSVDTACSSSMVALHLASQALRSGECSMALVGGVSVMTAPHLLVDFSRQRGLAPDGRCKAYSAQADGTGFADGLGLLVVERLSDARRNGHRVLAVVRGSAVNQDGASNGLTAPNGPSQERVIRAALAGAGLSPSDVDAVEGHGTGTVLGDPIEAQALLATYGQERADDPLWLGTIKSNIGHCSAAAGVAGVIKMVMAMRHGVLPPTLHADEPSPHVDWESGAVALLTEARQWPASDRPRRTGVSSFGVSGTNTHVILEEAPAEEAVESPVERPAGAVPVLLSARSGAALRAQAERLRAHLVARPELSVADVAFSTVTSRALLDHRAALVAAERDELLTVLAALAGGESAAAAVEGHAIAGGTAFLFSGQGAQRVRMGLDLAERFPLFGAVLDEVCAQADPHLGRSLREVLAQGGEVLDSTRFTQVALFAVEVALFRLVESLGIRPDYLIGHSVGEIAAAHVAGVLSLADAVELVVARGRLMGALPAGGAMVAVQAGEDEVAESLAGFEGRLDIAAVNGPRAVVVSGDREAVGEWLPRWDGRRTTWLRVSHAFHSPCMEPMLEEFRAVAEGLSFARPRIPLVSNVTGQLVAEFDAEYWVGHVRRAVRFADGVRTLWGVGVRRFLELGPDAVLTAMARQSLEGESGGVFLPVLRGGHPEVETFARFVGQAHNAGAEVDWAAYYAGTGARRVELPTYAFQRERYWLTTGAGTGDVAAAGLGSVKHPILVAATQLGNRDEWLFSGRLSTDTQRWTQDHVVQDVTIVPGTALVELALAAGARTHCQALAELVVEAPLLLEDGVARQVQVTVGPADDNGRREVAIYTRPENSGDDALAETTCHARGLLAPEAEPIAAQWALSWPPAGAEEASVDELYAGMSDLGYDYGPAFRSVRTVWRVGDEVFAEVALPDDTSGEGFGIHPALFDAAMHPSLLQRGDDQTALLPFSWSHIRLGTTGLSRVRSRVTTQEGTGLRVDIVSEQGEPVLSMDRLYMRPLEAAQLVDGGRAQRNSLFEVDWSQVSSASATARVAVLGQEFADLDALEQELAYGTQTPDVVVATVTTQPGDGPEAVRDAVAETLDLVQRWLAVESLTGARLIVATHGALAVGDETPDPVQAAVGALVHSAQAEYPKQFVHVDVPDTEFPDWAAVAGVDEPRIAVRDGRTLAPRLARIQAVPDAVPAFDGTVLVTGGTSGLGAVFARHLVERHGAGNLLLVSRSGAMAEGVDELVAELEQLGARVRVAACDVADREQVAALLASLDEPLTAVVHAAGVLDDGVVGSLTAEQVERVMRSKVDAAWHLHELTAGMDLSAFVLFSSAAAAIGSPGQANYSAANAALDALAARRHAAGLPATSLAWGLWSDTTGMAGRMAQADVARLEAMGLRPLSIELGLGLFDQALGLDAPVLVPVQLDRAALRRQASAGTLPALLRGLVRGSAGGQTSQSLAVRLAGVAEADRLRIVLELVSAQVAVVLGHGSAEAIEPERELQDLGFDSLSAVELSTHLNKLTGLQLDGTLAFDHPTPQAIAEHLLTLVAPEIEANGLVRGSAGGQTSQSLAVRLAGVAEADRLRIVLELVSAQVAVVLGHGSAEAIEPERELQDLGFDSLSAVELSTHLNKLTGLQLDGTLAFDHPTPQAIAEHLLTLVAPDAGTSQPAADAQLSEEDEIRAMLASIPVEDLRETGLLETLRDLAAVVQVPTGG</sequence>
<dbReference type="Pfam" id="PF22953">
    <property type="entry name" value="SpnB_Rossmann"/>
    <property type="match status" value="2"/>
</dbReference>
<feature type="domain" description="PKS/mFAS DH" evidence="12">
    <location>
        <begin position="938"/>
        <end position="1216"/>
    </location>
</feature>
<dbReference type="SUPFAM" id="SSF52151">
    <property type="entry name" value="FabD/lysophospholipase-like"/>
    <property type="match status" value="2"/>
</dbReference>
<dbReference type="EMBL" id="CP086322">
    <property type="protein sequence ID" value="UQA90606.1"/>
    <property type="molecule type" value="Genomic_DNA"/>
</dbReference>
<dbReference type="SUPFAM" id="SSF101173">
    <property type="entry name" value="Docking domain B of the erythromycin polyketide synthase (DEBS)"/>
    <property type="match status" value="1"/>
</dbReference>
<dbReference type="PROSITE" id="PS00012">
    <property type="entry name" value="PHOSPHOPANTETHEINE"/>
    <property type="match status" value="3"/>
</dbReference>
<dbReference type="InterPro" id="IPR013154">
    <property type="entry name" value="ADH-like_N"/>
</dbReference>
<dbReference type="Pfam" id="PF08240">
    <property type="entry name" value="ADH_N"/>
    <property type="match status" value="1"/>
</dbReference>
<dbReference type="PROSITE" id="PS00606">
    <property type="entry name" value="KS3_1"/>
    <property type="match status" value="2"/>
</dbReference>
<dbReference type="PANTHER" id="PTHR43775:SF51">
    <property type="entry name" value="INACTIVE PHENOLPHTHIOCEROL SYNTHESIS POLYKETIDE SYNTHASE TYPE I PKS1-RELATED"/>
    <property type="match status" value="1"/>
</dbReference>
<dbReference type="CDD" id="cd05195">
    <property type="entry name" value="enoyl_red"/>
    <property type="match status" value="1"/>
</dbReference>
<keyword evidence="14" id="KW-1185">Reference proteome</keyword>
<feature type="region of interest" description="N-terminal hotdog fold" evidence="9">
    <location>
        <begin position="2971"/>
        <end position="3098"/>
    </location>
</feature>
<keyword evidence="3" id="KW-0596">Phosphopantetheine</keyword>
<dbReference type="SMART" id="SM00829">
    <property type="entry name" value="PKS_ER"/>
    <property type="match status" value="1"/>
</dbReference>
<dbReference type="Gene3D" id="3.40.366.10">
    <property type="entry name" value="Malonyl-Coenzyme A Acyl Carrier Protein, domain 2"/>
    <property type="match status" value="2"/>
</dbReference>
<dbReference type="InterPro" id="IPR020843">
    <property type="entry name" value="ER"/>
</dbReference>
<evidence type="ECO:0000313" key="14">
    <source>
        <dbReference type="Proteomes" id="UP000830115"/>
    </source>
</evidence>
<feature type="active site" description="Proton donor; for dehydratase activity" evidence="9">
    <location>
        <position position="1140"/>
    </location>
</feature>
<dbReference type="SMART" id="SM00826">
    <property type="entry name" value="PKS_DH"/>
    <property type="match status" value="2"/>
</dbReference>
<dbReference type="InterPro" id="IPR020806">
    <property type="entry name" value="PKS_PP-bd"/>
</dbReference>
<dbReference type="RefSeq" id="WP_248861347.1">
    <property type="nucleotide sequence ID" value="NZ_CP086322.1"/>
</dbReference>
<dbReference type="InterPro" id="IPR020807">
    <property type="entry name" value="PKS_DH"/>
</dbReference>
<dbReference type="Gene3D" id="6.10.40.10">
    <property type="match status" value="1"/>
</dbReference>
<evidence type="ECO:0000259" key="12">
    <source>
        <dbReference type="PROSITE" id="PS52019"/>
    </source>
</evidence>
<dbReference type="Pfam" id="PF00698">
    <property type="entry name" value="Acyl_transf_1"/>
    <property type="match status" value="2"/>
</dbReference>
<feature type="region of interest" description="C-terminal hotdog fold" evidence="9">
    <location>
        <begin position="3111"/>
        <end position="3246"/>
    </location>
</feature>
<dbReference type="InterPro" id="IPR016039">
    <property type="entry name" value="Thiolase-like"/>
</dbReference>
<dbReference type="InterPro" id="IPR042104">
    <property type="entry name" value="PKS_dehydratase_sf"/>
</dbReference>
<dbReference type="Gene3D" id="3.10.129.110">
    <property type="entry name" value="Polyketide synthase dehydratase"/>
    <property type="match status" value="2"/>
</dbReference>
<dbReference type="InterPro" id="IPR036299">
    <property type="entry name" value="Polyketide_synth_docking_sf"/>
</dbReference>
<dbReference type="SUPFAM" id="SSF47336">
    <property type="entry name" value="ACP-like"/>
    <property type="match status" value="3"/>
</dbReference>
<dbReference type="Pfam" id="PF08990">
    <property type="entry name" value="Docking"/>
    <property type="match status" value="1"/>
</dbReference>
<evidence type="ECO:0000256" key="6">
    <source>
        <dbReference type="ARBA" id="ARBA00023194"/>
    </source>
</evidence>
<dbReference type="InterPro" id="IPR032821">
    <property type="entry name" value="PKS_assoc"/>
</dbReference>
<dbReference type="InterPro" id="IPR036736">
    <property type="entry name" value="ACP-like_sf"/>
</dbReference>
<feature type="domain" description="PKS/mFAS DH" evidence="12">
    <location>
        <begin position="2971"/>
        <end position="3246"/>
    </location>
</feature>
<dbReference type="InterPro" id="IPR050091">
    <property type="entry name" value="PKS_NRPS_Biosynth_Enz"/>
</dbReference>
<dbReference type="CDD" id="cd08956">
    <property type="entry name" value="KR_3_FAS_SDR_x"/>
    <property type="match status" value="2"/>
</dbReference>
<feature type="region of interest" description="C-terminal hotdog fold" evidence="9">
    <location>
        <begin position="1081"/>
        <end position="1216"/>
    </location>
</feature>
<dbReference type="SMART" id="SM00825">
    <property type="entry name" value="PKS_KS"/>
    <property type="match status" value="2"/>
</dbReference>
<feature type="domain" description="Carrier" evidence="10">
    <location>
        <begin position="3813"/>
        <end position="3888"/>
    </location>
</feature>
<dbReference type="PROSITE" id="PS50075">
    <property type="entry name" value="CARRIER"/>
    <property type="match status" value="3"/>
</dbReference>
<dbReference type="PANTHER" id="PTHR43775">
    <property type="entry name" value="FATTY ACID SYNTHASE"/>
    <property type="match status" value="1"/>
</dbReference>
<dbReference type="InterPro" id="IPR018201">
    <property type="entry name" value="Ketoacyl_synth_AS"/>
</dbReference>
<dbReference type="PROSITE" id="PS52019">
    <property type="entry name" value="PKS_MFAS_DH"/>
    <property type="match status" value="2"/>
</dbReference>
<feature type="domain" description="Carrier" evidence="10">
    <location>
        <begin position="1991"/>
        <end position="2066"/>
    </location>
</feature>
<evidence type="ECO:0000256" key="7">
    <source>
        <dbReference type="ARBA" id="ARBA00023268"/>
    </source>
</evidence>
<dbReference type="PROSITE" id="PS52004">
    <property type="entry name" value="KS3_2"/>
    <property type="match status" value="2"/>
</dbReference>
<dbReference type="SMART" id="SM00827">
    <property type="entry name" value="PKS_AT"/>
    <property type="match status" value="2"/>
</dbReference>
<dbReference type="Gene3D" id="3.30.70.3290">
    <property type="match status" value="2"/>
</dbReference>
<feature type="active site" description="Proton acceptor; for dehydratase activity" evidence="9">
    <location>
        <position position="3003"/>
    </location>
</feature>
<dbReference type="Pfam" id="PF00109">
    <property type="entry name" value="ketoacyl-synt"/>
    <property type="match status" value="2"/>
</dbReference>
<evidence type="ECO:0000256" key="4">
    <source>
        <dbReference type="ARBA" id="ARBA00022553"/>
    </source>
</evidence>
<dbReference type="InterPro" id="IPR006162">
    <property type="entry name" value="Ppantetheine_attach_site"/>
</dbReference>
<dbReference type="Pfam" id="PF16197">
    <property type="entry name" value="KAsynt_C_assoc"/>
    <property type="match status" value="2"/>
</dbReference>
<organism evidence="13 14">
    <name type="scientific">Streptomyces halobius</name>
    <dbReference type="NCBI Taxonomy" id="2879846"/>
    <lineage>
        <taxon>Bacteria</taxon>
        <taxon>Bacillati</taxon>
        <taxon>Actinomycetota</taxon>
        <taxon>Actinomycetes</taxon>
        <taxon>Kitasatosporales</taxon>
        <taxon>Streptomycetaceae</taxon>
        <taxon>Streptomyces</taxon>
    </lineage>
</organism>
<dbReference type="Gene3D" id="3.40.50.11460">
    <property type="match status" value="1"/>
</dbReference>
<feature type="region of interest" description="N-terminal hotdog fold" evidence="9">
    <location>
        <begin position="938"/>
        <end position="1062"/>
    </location>
</feature>
<keyword evidence="6" id="KW-0045">Antibiotic biosynthesis</keyword>
<dbReference type="InterPro" id="IPR036291">
    <property type="entry name" value="NAD(P)-bd_dom_sf"/>
</dbReference>
<dbReference type="InterPro" id="IPR011032">
    <property type="entry name" value="GroES-like_sf"/>
</dbReference>
<proteinExistence type="predicted"/>
<evidence type="ECO:0000256" key="8">
    <source>
        <dbReference type="ARBA" id="ARBA00023315"/>
    </source>
</evidence>
<evidence type="ECO:0000259" key="11">
    <source>
        <dbReference type="PROSITE" id="PS52004"/>
    </source>
</evidence>
<dbReference type="Gene3D" id="3.40.47.10">
    <property type="match status" value="2"/>
</dbReference>
<comment type="pathway">
    <text evidence="2">Antibiotic biosynthesis.</text>
</comment>
<evidence type="ECO:0000259" key="10">
    <source>
        <dbReference type="PROSITE" id="PS50075"/>
    </source>
</evidence>
<evidence type="ECO:0000256" key="5">
    <source>
        <dbReference type="ARBA" id="ARBA00022679"/>
    </source>
</evidence>
<protein>
    <submittedName>
        <fullName evidence="13">SDR family NAD(P)-dependent oxidoreductase</fullName>
    </submittedName>
</protein>
<dbReference type="InterPro" id="IPR014043">
    <property type="entry name" value="Acyl_transferase_dom"/>
</dbReference>
<keyword evidence="4" id="KW-0597">Phosphoprotein</keyword>
<dbReference type="InterPro" id="IPR016035">
    <property type="entry name" value="Acyl_Trfase/lysoPLipase"/>
</dbReference>
<keyword evidence="7" id="KW-0511">Multifunctional enzyme</keyword>
<dbReference type="Proteomes" id="UP000830115">
    <property type="component" value="Chromosome"/>
</dbReference>
<dbReference type="Pfam" id="PF08659">
    <property type="entry name" value="KR"/>
    <property type="match status" value="2"/>
</dbReference>
<dbReference type="InterPro" id="IPR020841">
    <property type="entry name" value="PKS_Beta-ketoAc_synthase_dom"/>
</dbReference>
<dbReference type="InterPro" id="IPR001227">
    <property type="entry name" value="Ac_transferase_dom_sf"/>
</dbReference>
<keyword evidence="8" id="KW-0012">Acyltransferase</keyword>
<keyword evidence="5" id="KW-0808">Transferase</keyword>
<dbReference type="InterPro" id="IPR015083">
    <property type="entry name" value="NorB/c/GfsB-D-like_docking"/>
</dbReference>
<dbReference type="InterPro" id="IPR049552">
    <property type="entry name" value="PKS_DH_N"/>
</dbReference>
<dbReference type="InterPro" id="IPR057326">
    <property type="entry name" value="KR_dom"/>
</dbReference>
<evidence type="ECO:0000256" key="3">
    <source>
        <dbReference type="ARBA" id="ARBA00022450"/>
    </source>
</evidence>
<dbReference type="InterPro" id="IPR014031">
    <property type="entry name" value="Ketoacyl_synth_C"/>
</dbReference>
<reference evidence="13" key="1">
    <citation type="submission" date="2021-10" db="EMBL/GenBank/DDBJ databases">
        <title>Streptomyces nigrumlapis sp.nov.,an antimicrobial producing actinobacterium isolated from Black Gobi rocks.</title>
        <authorList>
            <person name="Wen Y."/>
            <person name="Zhang W."/>
            <person name="Liu X.G."/>
        </authorList>
    </citation>
    <scope>NUCLEOTIDE SEQUENCE</scope>
    <source>
        <strain evidence="13">ST13-2-2</strain>
    </source>
</reference>
<dbReference type="InterPro" id="IPR013968">
    <property type="entry name" value="PKS_KR"/>
</dbReference>
<dbReference type="InterPro" id="IPR014030">
    <property type="entry name" value="Ketoacyl_synth_N"/>
</dbReference>
<dbReference type="Pfam" id="PF13602">
    <property type="entry name" value="ADH_zinc_N_2"/>
    <property type="match status" value="1"/>
</dbReference>
<dbReference type="SUPFAM" id="SSF53901">
    <property type="entry name" value="Thiolase-like"/>
    <property type="match status" value="2"/>
</dbReference>
<dbReference type="SUPFAM" id="SSF51735">
    <property type="entry name" value="NAD(P)-binding Rossmann-fold domains"/>
    <property type="match status" value="5"/>
</dbReference>
<dbReference type="SMART" id="SM00822">
    <property type="entry name" value="PKS_KR"/>
    <property type="match status" value="2"/>
</dbReference>
<evidence type="ECO:0000256" key="2">
    <source>
        <dbReference type="ARBA" id="ARBA00004792"/>
    </source>
</evidence>
<feature type="active site" description="Proton acceptor; for dehydratase activity" evidence="9">
    <location>
        <position position="970"/>
    </location>
</feature>
<dbReference type="SMART" id="SM01294">
    <property type="entry name" value="PKS_PP_betabranch"/>
    <property type="match status" value="1"/>
</dbReference>
<evidence type="ECO:0000256" key="1">
    <source>
        <dbReference type="ARBA" id="ARBA00001957"/>
    </source>
</evidence>
<evidence type="ECO:0000256" key="9">
    <source>
        <dbReference type="PROSITE-ProRule" id="PRU01363"/>
    </source>
</evidence>
<dbReference type="Pfam" id="PF21089">
    <property type="entry name" value="PKS_DH_N"/>
    <property type="match status" value="2"/>
</dbReference>
<evidence type="ECO:0000313" key="13">
    <source>
        <dbReference type="EMBL" id="UQA90606.1"/>
    </source>
</evidence>
<dbReference type="Gene3D" id="3.40.50.720">
    <property type="entry name" value="NAD(P)-binding Rossmann-like Domain"/>
    <property type="match status" value="2"/>
</dbReference>
<feature type="domain" description="Ketosynthase family 3 (KS3)" evidence="11">
    <location>
        <begin position="2086"/>
        <end position="2508"/>
    </location>
</feature>
<dbReference type="Gene3D" id="3.90.180.10">
    <property type="entry name" value="Medium-chain alcohol dehydrogenases, catalytic domain"/>
    <property type="match status" value="1"/>
</dbReference>